<name>W4RNL9_9BACI</name>
<accession>W4RNL9</accession>
<evidence type="ECO:0000313" key="3">
    <source>
        <dbReference type="Proteomes" id="UP000018949"/>
    </source>
</evidence>
<feature type="compositionally biased region" description="Acidic residues" evidence="1">
    <location>
        <begin position="44"/>
        <end position="55"/>
    </location>
</feature>
<protein>
    <submittedName>
        <fullName evidence="2">Uncharacterized protein</fullName>
    </submittedName>
</protein>
<proteinExistence type="predicted"/>
<comment type="caution">
    <text evidence="2">The sequence shown here is derived from an EMBL/GenBank/DDBJ whole genome shotgun (WGS) entry which is preliminary data.</text>
</comment>
<gene>
    <name evidence="2" type="ORF">JCM21738_2256</name>
</gene>
<keyword evidence="3" id="KW-1185">Reference proteome</keyword>
<evidence type="ECO:0000313" key="2">
    <source>
        <dbReference type="EMBL" id="GAE45453.1"/>
    </source>
</evidence>
<dbReference type="EMBL" id="BAUW01000022">
    <property type="protein sequence ID" value="GAE45453.1"/>
    <property type="molecule type" value="Genomic_DNA"/>
</dbReference>
<reference evidence="2 3" key="1">
    <citation type="submission" date="2013-12" db="EMBL/GenBank/DDBJ databases">
        <title>NBRP : Genome information of microbial organism related human and environment.</title>
        <authorList>
            <person name="Hattori M."/>
            <person name="Oshima K."/>
            <person name="Inaba H."/>
            <person name="Suda W."/>
            <person name="Sakamoto M."/>
            <person name="Iino T."/>
            <person name="Kitahara M."/>
            <person name="Oshida Y."/>
            <person name="Iida T."/>
            <person name="Kudo T."/>
            <person name="Itoh T."/>
            <person name="Ahmed I."/>
            <person name="Ohkuma M."/>
        </authorList>
    </citation>
    <scope>NUCLEOTIDE SEQUENCE [LARGE SCALE GENOMIC DNA]</scope>
    <source>
        <strain evidence="2 3">JCM 21738</strain>
    </source>
</reference>
<evidence type="ECO:0000256" key="1">
    <source>
        <dbReference type="SAM" id="MobiDB-lite"/>
    </source>
</evidence>
<organism evidence="2 3">
    <name type="scientific">Mesobacillus boroniphilus JCM 21738</name>
    <dbReference type="NCBI Taxonomy" id="1294265"/>
    <lineage>
        <taxon>Bacteria</taxon>
        <taxon>Bacillati</taxon>
        <taxon>Bacillota</taxon>
        <taxon>Bacilli</taxon>
        <taxon>Bacillales</taxon>
        <taxon>Bacillaceae</taxon>
        <taxon>Mesobacillus</taxon>
    </lineage>
</organism>
<dbReference type="Proteomes" id="UP000018949">
    <property type="component" value="Unassembled WGS sequence"/>
</dbReference>
<feature type="region of interest" description="Disordered" evidence="1">
    <location>
        <begin position="36"/>
        <end position="55"/>
    </location>
</feature>
<sequence>MNNYLFGYTKEELSPEEREEITERIQDEMEEIVSGVTLHSGTIFEDEEEDEQMEK</sequence>
<dbReference type="AlphaFoldDB" id="W4RNL9"/>